<dbReference type="AlphaFoldDB" id="A0AAJ1QKZ8"/>
<protein>
    <submittedName>
        <fullName evidence="1">Uncharacterized protein</fullName>
    </submittedName>
</protein>
<dbReference type="EMBL" id="JAUCFI010000003">
    <property type="protein sequence ID" value="MDM5283449.1"/>
    <property type="molecule type" value="Genomic_DNA"/>
</dbReference>
<dbReference type="RefSeq" id="WP_289349420.1">
    <property type="nucleotide sequence ID" value="NZ_JAUCFI010000003.1"/>
</dbReference>
<name>A0AAJ1QKZ8_9BACI</name>
<organism evidence="1 2">
    <name type="scientific">Peribacillus frigoritolerans</name>
    <dbReference type="NCBI Taxonomy" id="450367"/>
    <lineage>
        <taxon>Bacteria</taxon>
        <taxon>Bacillati</taxon>
        <taxon>Bacillota</taxon>
        <taxon>Bacilli</taxon>
        <taxon>Bacillales</taxon>
        <taxon>Bacillaceae</taxon>
        <taxon>Peribacillus</taxon>
    </lineage>
</organism>
<evidence type="ECO:0000313" key="1">
    <source>
        <dbReference type="EMBL" id="MDM5283449.1"/>
    </source>
</evidence>
<sequence>MKKRQVLKPVFFLFPESLSGGASTVIVGLRLSLSAFEGNARFFE</sequence>
<accession>A0AAJ1QKZ8</accession>
<evidence type="ECO:0000313" key="2">
    <source>
        <dbReference type="Proteomes" id="UP001238973"/>
    </source>
</evidence>
<reference evidence="1" key="1">
    <citation type="submission" date="2023-06" db="EMBL/GenBank/DDBJ databases">
        <title>Comparative genomics of Bacillaceae isolates and their secondary metabolite potential.</title>
        <authorList>
            <person name="Song L."/>
            <person name="Nielsen L.J."/>
            <person name="Mohite O."/>
            <person name="Xu X."/>
            <person name="Weber T."/>
            <person name="Kovacs A.T."/>
        </authorList>
    </citation>
    <scope>NUCLEOTIDE SEQUENCE</scope>
    <source>
        <strain evidence="1">G1S1</strain>
    </source>
</reference>
<gene>
    <name evidence="1" type="ORF">QUF85_09040</name>
</gene>
<proteinExistence type="predicted"/>
<comment type="caution">
    <text evidence="1">The sequence shown here is derived from an EMBL/GenBank/DDBJ whole genome shotgun (WGS) entry which is preliminary data.</text>
</comment>
<dbReference type="Proteomes" id="UP001238973">
    <property type="component" value="Unassembled WGS sequence"/>
</dbReference>